<keyword evidence="3" id="KW-0677">Repeat</keyword>
<organism evidence="6 7">
    <name type="scientific">Amborella trichopoda</name>
    <dbReference type="NCBI Taxonomy" id="13333"/>
    <lineage>
        <taxon>Eukaryota</taxon>
        <taxon>Viridiplantae</taxon>
        <taxon>Streptophyta</taxon>
        <taxon>Embryophyta</taxon>
        <taxon>Tracheophyta</taxon>
        <taxon>Spermatophyta</taxon>
        <taxon>Magnoliopsida</taxon>
        <taxon>Amborellales</taxon>
        <taxon>Amborellaceae</taxon>
        <taxon>Amborella</taxon>
    </lineage>
</organism>
<dbReference type="HOGENOM" id="CLU_2726708_0_0_1"/>
<name>W1P8P2_AMBTC</name>
<dbReference type="InterPro" id="IPR032675">
    <property type="entry name" value="LRR_dom_sf"/>
</dbReference>
<dbReference type="PANTHER" id="PTHR47988">
    <property type="entry name" value="SOMATIC EMBRYOGENESIS RECEPTOR KINASE 1"/>
    <property type="match status" value="1"/>
</dbReference>
<dbReference type="Proteomes" id="UP000017836">
    <property type="component" value="Unassembled WGS sequence"/>
</dbReference>
<evidence type="ECO:0000256" key="3">
    <source>
        <dbReference type="ARBA" id="ARBA00022737"/>
    </source>
</evidence>
<evidence type="ECO:0000256" key="1">
    <source>
        <dbReference type="ARBA" id="ARBA00022614"/>
    </source>
</evidence>
<evidence type="ECO:0000259" key="5">
    <source>
        <dbReference type="Pfam" id="PF08263"/>
    </source>
</evidence>
<keyword evidence="7" id="KW-1185">Reference proteome</keyword>
<dbReference type="Gene3D" id="3.80.10.10">
    <property type="entry name" value="Ribonuclease Inhibitor"/>
    <property type="match status" value="1"/>
</dbReference>
<evidence type="ECO:0000313" key="6">
    <source>
        <dbReference type="EMBL" id="ERN06232.1"/>
    </source>
</evidence>
<protein>
    <recommendedName>
        <fullName evidence="5">Leucine-rich repeat-containing N-terminal plant-type domain-containing protein</fullName>
    </recommendedName>
</protein>
<evidence type="ECO:0000313" key="7">
    <source>
        <dbReference type="Proteomes" id="UP000017836"/>
    </source>
</evidence>
<dbReference type="InterPro" id="IPR013210">
    <property type="entry name" value="LRR_N_plant-typ"/>
</dbReference>
<keyword evidence="2 4" id="KW-0732">Signal</keyword>
<feature type="chain" id="PRO_5004807223" description="Leucine-rich repeat-containing N-terminal plant-type domain-containing protein" evidence="4">
    <location>
        <begin position="19"/>
        <end position="67"/>
    </location>
</feature>
<accession>W1P8P2</accession>
<proteinExistence type="predicted"/>
<sequence>MAYWALIFLLASSVIVNATNFEGEALMAQREKLVDPSNVLASWDSEFADPCQWFHVHCNDVSSVISL</sequence>
<keyword evidence="1" id="KW-0433">Leucine-rich repeat</keyword>
<dbReference type="Gramene" id="ERN06232">
    <property type="protein sequence ID" value="ERN06232"/>
    <property type="gene ID" value="AMTR_s00016p00183360"/>
</dbReference>
<evidence type="ECO:0000256" key="4">
    <source>
        <dbReference type="SAM" id="SignalP"/>
    </source>
</evidence>
<gene>
    <name evidence="6" type="ORF">AMTR_s00016p00183360</name>
</gene>
<feature type="domain" description="Leucine-rich repeat-containing N-terminal plant-type" evidence="5">
    <location>
        <begin position="20"/>
        <end position="59"/>
    </location>
</feature>
<dbReference type="Pfam" id="PF08263">
    <property type="entry name" value="LRRNT_2"/>
    <property type="match status" value="1"/>
</dbReference>
<evidence type="ECO:0000256" key="2">
    <source>
        <dbReference type="ARBA" id="ARBA00022729"/>
    </source>
</evidence>
<feature type="signal peptide" evidence="4">
    <location>
        <begin position="1"/>
        <end position="18"/>
    </location>
</feature>
<reference evidence="7" key="1">
    <citation type="journal article" date="2013" name="Science">
        <title>The Amborella genome and the evolution of flowering plants.</title>
        <authorList>
            <consortium name="Amborella Genome Project"/>
        </authorList>
    </citation>
    <scope>NUCLEOTIDE SEQUENCE [LARGE SCALE GENOMIC DNA]</scope>
</reference>
<dbReference type="AlphaFoldDB" id="W1P8P2"/>
<dbReference type="EMBL" id="KI393908">
    <property type="protein sequence ID" value="ERN06232.1"/>
    <property type="molecule type" value="Genomic_DNA"/>
</dbReference>